<dbReference type="STRING" id="870242.cpu_03190"/>
<dbReference type="InterPro" id="IPR018821">
    <property type="entry name" value="DUF294_put_nucleoTrafse_sb-bd"/>
</dbReference>
<dbReference type="SMART" id="SM00116">
    <property type="entry name" value="CBS"/>
    <property type="match status" value="2"/>
</dbReference>
<dbReference type="GO" id="GO:0008773">
    <property type="term" value="F:[protein-PII] uridylyltransferase activity"/>
    <property type="evidence" value="ECO:0007669"/>
    <property type="project" value="InterPro"/>
</dbReference>
<organism evidence="5 6">
    <name type="scientific">Carboxydothermus pertinax</name>
    <dbReference type="NCBI Taxonomy" id="870242"/>
    <lineage>
        <taxon>Bacteria</taxon>
        <taxon>Bacillati</taxon>
        <taxon>Bacillota</taxon>
        <taxon>Clostridia</taxon>
        <taxon>Thermoanaerobacterales</taxon>
        <taxon>Thermoanaerobacteraceae</taxon>
        <taxon>Carboxydothermus</taxon>
    </lineage>
</organism>
<feature type="domain" description="CBS" evidence="4">
    <location>
        <begin position="228"/>
        <end position="284"/>
    </location>
</feature>
<evidence type="ECO:0000259" key="4">
    <source>
        <dbReference type="PROSITE" id="PS51371"/>
    </source>
</evidence>
<evidence type="ECO:0008006" key="7">
    <source>
        <dbReference type="Google" id="ProtNLM"/>
    </source>
</evidence>
<dbReference type="InterPro" id="IPR000644">
    <property type="entry name" value="CBS_dom"/>
</dbReference>
<dbReference type="EMBL" id="BDJK01000006">
    <property type="protein sequence ID" value="GAV21809.1"/>
    <property type="molecule type" value="Genomic_DNA"/>
</dbReference>
<dbReference type="InterPro" id="IPR014710">
    <property type="entry name" value="RmlC-like_jellyroll"/>
</dbReference>
<accession>A0A1L8CSL5</accession>
<keyword evidence="1 2" id="KW-0129">CBS domain</keyword>
<feature type="domain" description="CBS" evidence="4">
    <location>
        <begin position="161"/>
        <end position="217"/>
    </location>
</feature>
<dbReference type="PROSITE" id="PS50042">
    <property type="entry name" value="CNMP_BINDING_3"/>
    <property type="match status" value="1"/>
</dbReference>
<evidence type="ECO:0000256" key="2">
    <source>
        <dbReference type="PROSITE-ProRule" id="PRU00703"/>
    </source>
</evidence>
<comment type="caution">
    <text evidence="5">The sequence shown here is derived from an EMBL/GenBank/DDBJ whole genome shotgun (WGS) entry which is preliminary data.</text>
</comment>
<dbReference type="Gene3D" id="3.10.580.10">
    <property type="entry name" value="CBS-domain"/>
    <property type="match status" value="1"/>
</dbReference>
<dbReference type="SUPFAM" id="SSF51206">
    <property type="entry name" value="cAMP-binding domain-like"/>
    <property type="match status" value="1"/>
</dbReference>
<dbReference type="OrthoDB" id="9810963at2"/>
<dbReference type="InterPro" id="IPR051257">
    <property type="entry name" value="Diverse_CBS-Domain"/>
</dbReference>
<dbReference type="CDD" id="cd09836">
    <property type="entry name" value="CBS_pair_arch"/>
    <property type="match status" value="1"/>
</dbReference>
<dbReference type="PANTHER" id="PTHR43080:SF2">
    <property type="entry name" value="CBS DOMAIN-CONTAINING PROTEIN"/>
    <property type="match status" value="1"/>
</dbReference>
<dbReference type="InterPro" id="IPR018490">
    <property type="entry name" value="cNMP-bd_dom_sf"/>
</dbReference>
<dbReference type="CDD" id="cd00038">
    <property type="entry name" value="CAP_ED"/>
    <property type="match status" value="1"/>
</dbReference>
<keyword evidence="6" id="KW-1185">Reference proteome</keyword>
<dbReference type="Gene3D" id="2.60.120.10">
    <property type="entry name" value="Jelly Rolls"/>
    <property type="match status" value="1"/>
</dbReference>
<name>A0A1L8CSL5_9THEO</name>
<dbReference type="Pfam" id="PF00571">
    <property type="entry name" value="CBS"/>
    <property type="match status" value="2"/>
</dbReference>
<dbReference type="SUPFAM" id="SSF54631">
    <property type="entry name" value="CBS-domain pair"/>
    <property type="match status" value="1"/>
</dbReference>
<dbReference type="Pfam" id="PF10335">
    <property type="entry name" value="DUF294_C"/>
    <property type="match status" value="1"/>
</dbReference>
<dbReference type="InterPro" id="IPR043519">
    <property type="entry name" value="NT_sf"/>
</dbReference>
<dbReference type="Pfam" id="PF00027">
    <property type="entry name" value="cNMP_binding"/>
    <property type="match status" value="1"/>
</dbReference>
<evidence type="ECO:0000259" key="3">
    <source>
        <dbReference type="PROSITE" id="PS50042"/>
    </source>
</evidence>
<dbReference type="CDD" id="cd05401">
    <property type="entry name" value="NT_GlnE_GlnD_like"/>
    <property type="match status" value="1"/>
</dbReference>
<reference evidence="6" key="1">
    <citation type="submission" date="2016-12" db="EMBL/GenBank/DDBJ databases">
        <title>Draft Genome Sequences od Carboxydothermus pertinax and islandicus, Hydrogenogenic Carboxydotrophic Bacteria.</title>
        <authorList>
            <person name="Fukuyama Y."/>
            <person name="Ohmae K."/>
            <person name="Yoneda Y."/>
            <person name="Yoshida T."/>
            <person name="Sako Y."/>
        </authorList>
    </citation>
    <scope>NUCLEOTIDE SEQUENCE [LARGE SCALE GENOMIC DNA]</scope>
    <source>
        <strain evidence="6">Ug1</strain>
    </source>
</reference>
<evidence type="ECO:0000256" key="1">
    <source>
        <dbReference type="ARBA" id="ARBA00023122"/>
    </source>
</evidence>
<evidence type="ECO:0000313" key="5">
    <source>
        <dbReference type="EMBL" id="GAV21809.1"/>
    </source>
</evidence>
<dbReference type="RefSeq" id="WP_075858260.1">
    <property type="nucleotide sequence ID" value="NZ_BDJK01000006.1"/>
</dbReference>
<dbReference type="AlphaFoldDB" id="A0A1L8CSL5"/>
<gene>
    <name evidence="5" type="ORF">cpu_03190</name>
</gene>
<dbReference type="SUPFAM" id="SSF81301">
    <property type="entry name" value="Nucleotidyltransferase"/>
    <property type="match status" value="1"/>
</dbReference>
<dbReference type="PROSITE" id="PS51371">
    <property type="entry name" value="CBS"/>
    <property type="match status" value="2"/>
</dbReference>
<evidence type="ECO:0000313" key="6">
    <source>
        <dbReference type="Proteomes" id="UP000187485"/>
    </source>
</evidence>
<dbReference type="SMART" id="SM00100">
    <property type="entry name" value="cNMP"/>
    <property type="match status" value="1"/>
</dbReference>
<proteinExistence type="predicted"/>
<dbReference type="InterPro" id="IPR046342">
    <property type="entry name" value="CBS_dom_sf"/>
</dbReference>
<dbReference type="Proteomes" id="UP000187485">
    <property type="component" value="Unassembled WGS sequence"/>
</dbReference>
<dbReference type="PANTHER" id="PTHR43080">
    <property type="entry name" value="CBS DOMAIN-CONTAINING PROTEIN CBSX3, MITOCHONDRIAL"/>
    <property type="match status" value="1"/>
</dbReference>
<dbReference type="Pfam" id="PF03445">
    <property type="entry name" value="DUF294"/>
    <property type="match status" value="1"/>
</dbReference>
<protein>
    <recommendedName>
        <fullName evidence="7">Nucleotidyltransferase family protein</fullName>
    </recommendedName>
</protein>
<dbReference type="InterPro" id="IPR005105">
    <property type="entry name" value="GlnD_Uridyltrans_N"/>
</dbReference>
<feature type="domain" description="Cyclic nucleotide-binding" evidence="3">
    <location>
        <begin position="10"/>
        <end position="114"/>
    </location>
</feature>
<sequence length="631" mass="71762">MSGTLSHIYPFSLLPENLLEELSNTLTCRNYQPGDYIFREKEPARNGLFIVFNGILEIVVTSERGQDLVISLRRPGEFFGEAVLFSGEPYPAGIRAATEAVVGFIPKNIFLEVLNKNIAFTAAFNKILTDRLRDLYLEISRESQMESYSPLNITKKASQLMNAEVVKATPGESLKTIANLMAQNQVSSVVIVDNYNRPLGIITEHDLVRKVLAESKTPTDSLIALDIMNKNPVTISPDAHYSQILLEMIKNQVRHLLVTEKETLLGIITLKDLLKSRDTGTITIVNSLETANSQKEIKQGLKDAEGVLTALVSEKAGIAEIYKIMTEFFDRAYRKAVELALGEMEKEFGPPPAEFCFINMGSAGREEQYLRTDLDNGLLWDNPREEPKIVQDYFLKLGRKINDLLLATGFSPCKGGVMASNPSWNGQIVNWEQKLLNWFLNLTGENIRLFSIFLDFRPIYGNFNLAEKLKELVLNQLSETPVVFYHLARDEYLNKVPLNVWHSFITPKSGPKKDMLDLKRQGTIHFVDSIRLFALREKYYSSSSTLTRLKFLETRNIFSRSENENFQFAYETLSLFRIKENLSKIKVNLTPTNLINPYHLPRKDQLLLKEAFIYAQKLQQLTATAFRVTAF</sequence>
<dbReference type="InterPro" id="IPR000595">
    <property type="entry name" value="cNMP-bd_dom"/>
</dbReference>